<feature type="transmembrane region" description="Helical" evidence="1">
    <location>
        <begin position="106"/>
        <end position="122"/>
    </location>
</feature>
<evidence type="ECO:0000259" key="2">
    <source>
        <dbReference type="PROSITE" id="PS51704"/>
    </source>
</evidence>
<keyword evidence="1" id="KW-0472">Membrane</keyword>
<feature type="transmembrane region" description="Helical" evidence="1">
    <location>
        <begin position="67"/>
        <end position="86"/>
    </location>
</feature>
<reference evidence="3" key="1">
    <citation type="submission" date="2022-08" db="EMBL/GenBank/DDBJ databases">
        <title>Draft genome sequence of Lysinibacillus sp. strain KH24.</title>
        <authorList>
            <person name="Kanbe H."/>
            <person name="Itoh H."/>
        </authorList>
    </citation>
    <scope>NUCLEOTIDE SEQUENCE</scope>
    <source>
        <strain evidence="3">KH24</strain>
    </source>
</reference>
<dbReference type="PANTHER" id="PTHR46211:SF8">
    <property type="entry name" value="PHOSPHODIESTERASE"/>
    <property type="match status" value="1"/>
</dbReference>
<feature type="transmembrane region" description="Helical" evidence="1">
    <location>
        <begin position="128"/>
        <end position="148"/>
    </location>
</feature>
<evidence type="ECO:0000256" key="1">
    <source>
        <dbReference type="SAM" id="Phobius"/>
    </source>
</evidence>
<sequence length="424" mass="49089">MRQSARLIGDTIKIVYVHRYAYVKMKGLQLIIVSIVMLFFEKFALTMTGYTQLTRQNWYPFITNPIVQGWMVLLLVILLLLGRWEIKQLLKFVQQQPTNSRYTKRAIWQWLLVGVLFIKYFWPSLLAIVQIGLLFILGFWQLLFVQLWMKRKYAISTMYVTKKRINKHWSGVMLFLVLCLFNSWLLAYYENATQPKLIAHRSHTNTSVENTLTGLLDVASKGADLVEIDVQQTADGEFVVFHDRTLRRLAGKNGIITNMTLAELRKIPIYHHGIKEQIPSLDDFIVAAKQLKIPLVIELKIHGQETEDVLLQFAKKLQSYHVLDTYYVQSANVVSMKQLKKLVPRLRVGIVYALNVEQLEENMDFIAVEASWVNATLLKELQQRHIALFVWTVNDLQQLRGLMIPSIAGIITDEVAQAASVQRE</sequence>
<evidence type="ECO:0000313" key="4">
    <source>
        <dbReference type="Proteomes" id="UP001065593"/>
    </source>
</evidence>
<keyword evidence="4" id="KW-1185">Reference proteome</keyword>
<dbReference type="Pfam" id="PF03009">
    <property type="entry name" value="GDPD"/>
    <property type="match status" value="1"/>
</dbReference>
<dbReference type="InterPro" id="IPR017946">
    <property type="entry name" value="PLC-like_Pdiesterase_TIM-brl"/>
</dbReference>
<evidence type="ECO:0000313" key="3">
    <source>
        <dbReference type="EMBL" id="GLC88840.1"/>
    </source>
</evidence>
<feature type="transmembrane region" description="Helical" evidence="1">
    <location>
        <begin position="169"/>
        <end position="189"/>
    </location>
</feature>
<comment type="caution">
    <text evidence="3">The sequence shown here is derived from an EMBL/GenBank/DDBJ whole genome shotgun (WGS) entry which is preliminary data.</text>
</comment>
<feature type="transmembrane region" description="Helical" evidence="1">
    <location>
        <begin position="28"/>
        <end position="47"/>
    </location>
</feature>
<name>A0ABQ5NKE5_9BACI</name>
<feature type="domain" description="GP-PDE" evidence="2">
    <location>
        <begin position="195"/>
        <end position="422"/>
    </location>
</feature>
<organism evidence="3 4">
    <name type="scientific">Lysinibacillus piscis</name>
    <dbReference type="NCBI Taxonomy" id="2518931"/>
    <lineage>
        <taxon>Bacteria</taxon>
        <taxon>Bacillati</taxon>
        <taxon>Bacillota</taxon>
        <taxon>Bacilli</taxon>
        <taxon>Bacillales</taxon>
        <taxon>Bacillaceae</taxon>
        <taxon>Lysinibacillus</taxon>
    </lineage>
</organism>
<dbReference type="PROSITE" id="PS51704">
    <property type="entry name" value="GP_PDE"/>
    <property type="match status" value="1"/>
</dbReference>
<gene>
    <name evidence="3" type="ORF">LYSBPC_19670</name>
</gene>
<protein>
    <recommendedName>
        <fullName evidence="2">GP-PDE domain-containing protein</fullName>
    </recommendedName>
</protein>
<dbReference type="SUPFAM" id="SSF51695">
    <property type="entry name" value="PLC-like phosphodiesterases"/>
    <property type="match status" value="1"/>
</dbReference>
<dbReference type="PANTHER" id="PTHR46211">
    <property type="entry name" value="GLYCEROPHOSPHORYL DIESTER PHOSPHODIESTERASE"/>
    <property type="match status" value="1"/>
</dbReference>
<proteinExistence type="predicted"/>
<dbReference type="InterPro" id="IPR030395">
    <property type="entry name" value="GP_PDE_dom"/>
</dbReference>
<dbReference type="EMBL" id="BRZA01000002">
    <property type="protein sequence ID" value="GLC88840.1"/>
    <property type="molecule type" value="Genomic_DNA"/>
</dbReference>
<dbReference type="Proteomes" id="UP001065593">
    <property type="component" value="Unassembled WGS sequence"/>
</dbReference>
<dbReference type="Gene3D" id="3.20.20.190">
    <property type="entry name" value="Phosphatidylinositol (PI) phosphodiesterase"/>
    <property type="match status" value="1"/>
</dbReference>
<keyword evidence="1" id="KW-0812">Transmembrane</keyword>
<keyword evidence="1" id="KW-1133">Transmembrane helix</keyword>
<dbReference type="RefSeq" id="WP_264988594.1">
    <property type="nucleotide sequence ID" value="NZ_BRZA01000002.1"/>
</dbReference>
<accession>A0ABQ5NKE5</accession>